<keyword evidence="3" id="KW-1185">Reference proteome</keyword>
<dbReference type="Proteomes" id="UP000367750">
    <property type="component" value="Unassembled WGS sequence"/>
</dbReference>
<name>A0A5J5GD95_9BACL</name>
<comment type="caution">
    <text evidence="2">The sequence shown here is derived from an EMBL/GenBank/DDBJ whole genome shotgun (WGS) entry which is preliminary data.</text>
</comment>
<sequence length="441" mass="49137">MTSKQFTTFRIPILKFYSLGLLLLTATLLLVSCTNKPPSQDKQIKVVQEFFQAIMTHNTQYDESLSDQVSDSGKLWTYAEQAGLTKQLSPSYLDPYNFNSSYTVYSEVEENLMEEFRPIINYLQGYEMDDLTFDYNKELEVITVSIKPDRVANGIYFLNDPSTPLFFTFYVDNVKEDGVKIVSMACAQPDAVINKYEWYTKEALQDLKDQYGHVSREADTGVLAEATPPSVPASDIEPTAPPQDETLNDEEYVTDLDEPLEGDTPELEAILRSGNGTSLVKAEWLPGASEVAIPLHFGSVEAELLLGEEYPNGVKSLVVFPSSGRAWSLDPGDYEDSSAFDNYGDLQSGYRLQAGVYDFDGDGTNELLLAAGDLQTDSSLWVFSFDDAADPEQGNPLTQQLALNGQTYFALEGNMLQVPYGSQGLYEAFRYEGNKFVKVSE</sequence>
<dbReference type="EMBL" id="VYKK01000007">
    <property type="protein sequence ID" value="KAA9005908.1"/>
    <property type="molecule type" value="Genomic_DNA"/>
</dbReference>
<organism evidence="2 3">
    <name type="scientific">Paenibacillus spiritus</name>
    <dbReference type="NCBI Taxonomy" id="2496557"/>
    <lineage>
        <taxon>Bacteria</taxon>
        <taxon>Bacillati</taxon>
        <taxon>Bacillota</taxon>
        <taxon>Bacilli</taxon>
        <taxon>Bacillales</taxon>
        <taxon>Paenibacillaceae</taxon>
        <taxon>Paenibacillus</taxon>
    </lineage>
</organism>
<evidence type="ECO:0000256" key="1">
    <source>
        <dbReference type="SAM" id="MobiDB-lite"/>
    </source>
</evidence>
<dbReference type="PROSITE" id="PS51257">
    <property type="entry name" value="PROKAR_LIPOPROTEIN"/>
    <property type="match status" value="1"/>
</dbReference>
<accession>A0A5J5GD95</accession>
<protein>
    <submittedName>
        <fullName evidence="2">Uncharacterized protein</fullName>
    </submittedName>
</protein>
<reference evidence="2 3" key="1">
    <citation type="submission" date="2019-09" db="EMBL/GenBank/DDBJ databases">
        <title>Bacillus ochoae sp. nov., Paenibacillus whitsoniae sp. nov., Paenibacillus spiritus sp. nov. Isolated from the Mars Exploration Rover during spacecraft assembly.</title>
        <authorList>
            <person name="Seuylemezian A."/>
            <person name="Vaishampayan P."/>
        </authorList>
    </citation>
    <scope>NUCLEOTIDE SEQUENCE [LARGE SCALE GENOMIC DNA]</scope>
    <source>
        <strain evidence="2 3">MER_111</strain>
    </source>
</reference>
<evidence type="ECO:0000313" key="2">
    <source>
        <dbReference type="EMBL" id="KAA9005908.1"/>
    </source>
</evidence>
<dbReference type="OrthoDB" id="2667245at2"/>
<proteinExistence type="predicted"/>
<feature type="region of interest" description="Disordered" evidence="1">
    <location>
        <begin position="225"/>
        <end position="248"/>
    </location>
</feature>
<dbReference type="AlphaFoldDB" id="A0A5J5GD95"/>
<evidence type="ECO:0000313" key="3">
    <source>
        <dbReference type="Proteomes" id="UP000367750"/>
    </source>
</evidence>
<dbReference type="RefSeq" id="WP_150457609.1">
    <property type="nucleotide sequence ID" value="NZ_VYKK01000007.1"/>
</dbReference>
<gene>
    <name evidence="2" type="ORF">F4V43_07505</name>
</gene>